<dbReference type="SUPFAM" id="SSF51735">
    <property type="entry name" value="NAD(P)-binding Rossmann-fold domains"/>
    <property type="match status" value="1"/>
</dbReference>
<dbReference type="PANTHER" id="PTHR15020">
    <property type="entry name" value="FLAVIN REDUCTASE-RELATED"/>
    <property type="match status" value="1"/>
</dbReference>
<accession>A0A2A4G576</accession>
<evidence type="ECO:0000313" key="2">
    <source>
        <dbReference type="EMBL" id="PCE62892.1"/>
    </source>
</evidence>
<dbReference type="AlphaFoldDB" id="A0A2A4G576"/>
<dbReference type="InterPro" id="IPR016040">
    <property type="entry name" value="NAD(P)-bd_dom"/>
</dbReference>
<dbReference type="RefSeq" id="WP_097441002.1">
    <property type="nucleotide sequence ID" value="NZ_KZ300477.1"/>
</dbReference>
<name>A0A2A4G576_9FLAO</name>
<protein>
    <submittedName>
        <fullName evidence="2">NAD-dependent epimerase</fullName>
    </submittedName>
</protein>
<organism evidence="2 3">
    <name type="scientific">Sediminicola luteus</name>
    <dbReference type="NCBI Taxonomy" id="319238"/>
    <lineage>
        <taxon>Bacteria</taxon>
        <taxon>Pseudomonadati</taxon>
        <taxon>Bacteroidota</taxon>
        <taxon>Flavobacteriia</taxon>
        <taxon>Flavobacteriales</taxon>
        <taxon>Flavobacteriaceae</taxon>
        <taxon>Sediminicola</taxon>
    </lineage>
</organism>
<evidence type="ECO:0000259" key="1">
    <source>
        <dbReference type="Pfam" id="PF13460"/>
    </source>
</evidence>
<dbReference type="Pfam" id="PF13460">
    <property type="entry name" value="NAD_binding_10"/>
    <property type="match status" value="1"/>
</dbReference>
<dbReference type="InterPro" id="IPR036291">
    <property type="entry name" value="NAD(P)-bd_dom_sf"/>
</dbReference>
<evidence type="ECO:0000313" key="3">
    <source>
        <dbReference type="Proteomes" id="UP000219559"/>
    </source>
</evidence>
<gene>
    <name evidence="2" type="ORF">B7P33_16585</name>
</gene>
<proteinExistence type="predicted"/>
<reference evidence="2 3" key="1">
    <citation type="submission" date="2017-04" db="EMBL/GenBank/DDBJ databases">
        <title>A new member of the family Flavobacteriaceae isolated from ascidians.</title>
        <authorList>
            <person name="Chen L."/>
        </authorList>
    </citation>
    <scope>NUCLEOTIDE SEQUENCE [LARGE SCALE GENOMIC DNA]</scope>
    <source>
        <strain evidence="2 3">HQA918</strain>
    </source>
</reference>
<keyword evidence="3" id="KW-1185">Reference proteome</keyword>
<dbReference type="PANTHER" id="PTHR15020:SF11">
    <property type="entry name" value="OS06G0360300 PROTEIN"/>
    <property type="match status" value="1"/>
</dbReference>
<sequence>MKVLVVGGSGATGTHLVDRLLALGHQVRAVVRSKTALTATWQDHPQVELVEATLLDMSDPELQALTQDCGAIASCLGHRLSFKGMYGKPRRLVTDAVRRLCQAAMVHNPKNPIKFVLMNTLGNRNRDLAEKRTLGEHLVIGLLRLLLPPHVDNEQAADWLRTQIGQGHNQIQWVAVRPDNLINADTVSSYELFASPTRSPLFNAGQTSRINVGDCMARLIHEDVLWQQWQGQMPVVYNS</sequence>
<dbReference type="Proteomes" id="UP000219559">
    <property type="component" value="Unassembled WGS sequence"/>
</dbReference>
<comment type="caution">
    <text evidence="2">The sequence shown here is derived from an EMBL/GenBank/DDBJ whole genome shotgun (WGS) entry which is preliminary data.</text>
</comment>
<dbReference type="EMBL" id="NBWU01000007">
    <property type="protein sequence ID" value="PCE62892.1"/>
    <property type="molecule type" value="Genomic_DNA"/>
</dbReference>
<dbReference type="Gene3D" id="3.40.50.720">
    <property type="entry name" value="NAD(P)-binding Rossmann-like Domain"/>
    <property type="match status" value="1"/>
</dbReference>
<dbReference type="OrthoDB" id="9790734at2"/>
<feature type="domain" description="NAD(P)-binding" evidence="1">
    <location>
        <begin position="7"/>
        <end position="222"/>
    </location>
</feature>